<gene>
    <name evidence="2" type="ORF">Sru01_30720</name>
</gene>
<feature type="domain" description="DSBA-like thioredoxin" evidence="1">
    <location>
        <begin position="4"/>
        <end position="200"/>
    </location>
</feature>
<sequence length="210" mass="22553">MIDVQMWGDVKCPWCWIGSRRLRAAAGEVPAEVRVRHRSFLLEPDGGPEPGRTIAELAVTEWGMEPPAWQAKSAAIRAEGRRENLEINLGTALGLDSRPAHRLLKLASARGLDEHAAWDAVFDAHLRRNKDIGDPAVIAELARSMGLAAADADALRAGPAFAEEVTADHREAVRRGIRSVPTVVIGDRMLAGSRSAGELAGFITGATAAR</sequence>
<evidence type="ECO:0000259" key="1">
    <source>
        <dbReference type="Pfam" id="PF01323"/>
    </source>
</evidence>
<reference evidence="2" key="1">
    <citation type="submission" date="2021-01" db="EMBL/GenBank/DDBJ databases">
        <title>Whole genome shotgun sequence of Sphaerisporangium rufum NBRC 109079.</title>
        <authorList>
            <person name="Komaki H."/>
            <person name="Tamura T."/>
        </authorList>
    </citation>
    <scope>NUCLEOTIDE SEQUENCE</scope>
    <source>
        <strain evidence="2">NBRC 109079</strain>
    </source>
</reference>
<dbReference type="CDD" id="cd03024">
    <property type="entry name" value="DsbA_FrnE"/>
    <property type="match status" value="1"/>
</dbReference>
<protein>
    <submittedName>
        <fullName evidence="2">Disulfide isomerase</fullName>
    </submittedName>
</protein>
<dbReference type="SUPFAM" id="SSF52833">
    <property type="entry name" value="Thioredoxin-like"/>
    <property type="match status" value="1"/>
</dbReference>
<organism evidence="2 3">
    <name type="scientific">Sphaerisporangium rufum</name>
    <dbReference type="NCBI Taxonomy" id="1381558"/>
    <lineage>
        <taxon>Bacteria</taxon>
        <taxon>Bacillati</taxon>
        <taxon>Actinomycetota</taxon>
        <taxon>Actinomycetes</taxon>
        <taxon>Streptosporangiales</taxon>
        <taxon>Streptosporangiaceae</taxon>
        <taxon>Sphaerisporangium</taxon>
    </lineage>
</organism>
<keyword evidence="2" id="KW-0413">Isomerase</keyword>
<evidence type="ECO:0000313" key="2">
    <source>
        <dbReference type="EMBL" id="GII78090.1"/>
    </source>
</evidence>
<dbReference type="InterPro" id="IPR036249">
    <property type="entry name" value="Thioredoxin-like_sf"/>
</dbReference>
<name>A0A919V5A0_9ACTN</name>
<evidence type="ECO:0000313" key="3">
    <source>
        <dbReference type="Proteomes" id="UP000655287"/>
    </source>
</evidence>
<dbReference type="EMBL" id="BOOU01000044">
    <property type="protein sequence ID" value="GII78090.1"/>
    <property type="molecule type" value="Genomic_DNA"/>
</dbReference>
<dbReference type="PANTHER" id="PTHR13887:SF41">
    <property type="entry name" value="THIOREDOXIN SUPERFAMILY PROTEIN"/>
    <property type="match status" value="1"/>
</dbReference>
<proteinExistence type="predicted"/>
<dbReference type="RefSeq" id="WP_203985187.1">
    <property type="nucleotide sequence ID" value="NZ_BOOU01000044.1"/>
</dbReference>
<dbReference type="Gene3D" id="3.40.30.10">
    <property type="entry name" value="Glutaredoxin"/>
    <property type="match status" value="1"/>
</dbReference>
<dbReference type="PANTHER" id="PTHR13887">
    <property type="entry name" value="GLUTATHIONE S-TRANSFERASE KAPPA"/>
    <property type="match status" value="1"/>
</dbReference>
<dbReference type="AlphaFoldDB" id="A0A919V5A0"/>
<dbReference type="Proteomes" id="UP000655287">
    <property type="component" value="Unassembled WGS sequence"/>
</dbReference>
<dbReference type="GO" id="GO:0016491">
    <property type="term" value="F:oxidoreductase activity"/>
    <property type="evidence" value="ECO:0007669"/>
    <property type="project" value="InterPro"/>
</dbReference>
<dbReference type="InterPro" id="IPR001853">
    <property type="entry name" value="DSBA-like_thioredoxin_dom"/>
</dbReference>
<comment type="caution">
    <text evidence="2">The sequence shown here is derived from an EMBL/GenBank/DDBJ whole genome shotgun (WGS) entry which is preliminary data.</text>
</comment>
<dbReference type="Pfam" id="PF01323">
    <property type="entry name" value="DSBA"/>
    <property type="match status" value="1"/>
</dbReference>
<dbReference type="GO" id="GO:0016853">
    <property type="term" value="F:isomerase activity"/>
    <property type="evidence" value="ECO:0007669"/>
    <property type="project" value="UniProtKB-KW"/>
</dbReference>
<keyword evidence="3" id="KW-1185">Reference proteome</keyword>
<accession>A0A919V5A0</accession>